<accession>A0A7U7GC73</accession>
<protein>
    <submittedName>
        <fullName evidence="1">Transposase</fullName>
    </submittedName>
</protein>
<name>A0A7U7GC73_9GAMM</name>
<dbReference type="EMBL" id="CBTK010000205">
    <property type="protein sequence ID" value="CDH45736.1"/>
    <property type="molecule type" value="Genomic_DNA"/>
</dbReference>
<organism evidence="1 2">
    <name type="scientific">Candidatus Contendobacter odensis Run_B_J11</name>
    <dbReference type="NCBI Taxonomy" id="1400861"/>
    <lineage>
        <taxon>Bacteria</taxon>
        <taxon>Pseudomonadati</taxon>
        <taxon>Pseudomonadota</taxon>
        <taxon>Gammaproteobacteria</taxon>
        <taxon>Candidatus Competibacteraceae</taxon>
        <taxon>Candidatus Contendibacter</taxon>
    </lineage>
</organism>
<dbReference type="AlphaFoldDB" id="A0A7U7GC73"/>
<dbReference type="Proteomes" id="UP000019184">
    <property type="component" value="Unassembled WGS sequence"/>
</dbReference>
<gene>
    <name evidence="1" type="ORF">BN874_2830001</name>
</gene>
<comment type="caution">
    <text evidence="1">The sequence shown here is derived from an EMBL/GenBank/DDBJ whole genome shotgun (WGS) entry which is preliminary data.</text>
</comment>
<evidence type="ECO:0000313" key="2">
    <source>
        <dbReference type="Proteomes" id="UP000019184"/>
    </source>
</evidence>
<sequence>MARLYEIHVNPMEGFWSLLCSWLRPHRGISQEKLPLYLDFFQFVYNARIRGQGLLRPLLELLVA</sequence>
<evidence type="ECO:0000313" key="1">
    <source>
        <dbReference type="EMBL" id="CDH45736.1"/>
    </source>
</evidence>
<proteinExistence type="predicted"/>
<keyword evidence="2" id="KW-1185">Reference proteome</keyword>
<reference evidence="1 2" key="1">
    <citation type="journal article" date="2014" name="ISME J.">
        <title>Candidatus Competibacter-lineage genomes retrieved from metagenomes reveal functional metabolic diversity.</title>
        <authorList>
            <person name="McIlroy S.J."/>
            <person name="Albertsen M."/>
            <person name="Andresen E.K."/>
            <person name="Saunders A.M."/>
            <person name="Kristiansen R."/>
            <person name="Stokholm-Bjerregaard M."/>
            <person name="Nielsen K.L."/>
            <person name="Nielsen P.H."/>
        </authorList>
    </citation>
    <scope>NUCLEOTIDE SEQUENCE [LARGE SCALE GENOMIC DNA]</scope>
    <source>
        <strain evidence="1 2">Run_B_J11</strain>
    </source>
</reference>